<sequence length="279" mass="31589">MAAIERIFRSYIHCINEERWRDLANFASFPLNYNGEYISAPESFADKVKAVGRLQSDIDAITVDAQTQRLGASLLAKLRLTEAATNKTMNLTEQGQSIIWVEGGKIAKVATMFDHDDVQRQLSESGYVSTPDLIATYNHDATGKMLSTRELEDTYRSYIGCINAQTMATELPHFCHPHVIHNARRFSLEEYRLLIQEAFTAVPDIIFGVDTVVADEKAQRVAVRLEFTGTPTGKLSGAEPTGRSVRFYEYVTYFFRGGKIDRVLSIVDWKLYRQQLSQE</sequence>
<dbReference type="SUPFAM" id="SSF54427">
    <property type="entry name" value="NTF2-like"/>
    <property type="match status" value="1"/>
</dbReference>
<dbReference type="GO" id="GO:0030638">
    <property type="term" value="P:polyketide metabolic process"/>
    <property type="evidence" value="ECO:0007669"/>
    <property type="project" value="InterPro"/>
</dbReference>
<organism evidence="1 2">
    <name type="scientific">Xylaria hypoxylon</name>
    <dbReference type="NCBI Taxonomy" id="37992"/>
    <lineage>
        <taxon>Eukaryota</taxon>
        <taxon>Fungi</taxon>
        <taxon>Dikarya</taxon>
        <taxon>Ascomycota</taxon>
        <taxon>Pezizomycotina</taxon>
        <taxon>Sordariomycetes</taxon>
        <taxon>Xylariomycetidae</taxon>
        <taxon>Xylariales</taxon>
        <taxon>Xylariaceae</taxon>
        <taxon>Xylaria</taxon>
    </lineage>
</organism>
<reference evidence="1 2" key="1">
    <citation type="submission" date="2019-03" db="EMBL/GenBank/DDBJ databases">
        <title>Draft genome sequence of Xylaria hypoxylon DSM 108379, a ubiquitous saprotrophic-parasitic fungi on hardwood.</title>
        <authorList>
            <person name="Buettner E."/>
            <person name="Leonhardt S."/>
            <person name="Gebauer A.M."/>
            <person name="Liers C."/>
            <person name="Hofrichter M."/>
            <person name="Kellner H."/>
        </authorList>
    </citation>
    <scope>NUCLEOTIDE SEQUENCE [LARGE SCALE GENOMIC DNA]</scope>
    <source>
        <strain evidence="1 2">DSM 108379</strain>
    </source>
</reference>
<dbReference type="STRING" id="37992.A0A4Z0Z1T0"/>
<dbReference type="EMBL" id="SKBN01000090">
    <property type="protein sequence ID" value="TGJ83546.1"/>
    <property type="molecule type" value="Genomic_DNA"/>
</dbReference>
<dbReference type="InterPro" id="IPR032710">
    <property type="entry name" value="NTF2-like_dom_sf"/>
</dbReference>
<evidence type="ECO:0000313" key="1">
    <source>
        <dbReference type="EMBL" id="TGJ83546.1"/>
    </source>
</evidence>
<protein>
    <recommendedName>
        <fullName evidence="3">SnoaL-like domain-containing protein</fullName>
    </recommendedName>
</protein>
<dbReference type="Proteomes" id="UP000297716">
    <property type="component" value="Unassembled WGS sequence"/>
</dbReference>
<proteinExistence type="predicted"/>
<keyword evidence="2" id="KW-1185">Reference proteome</keyword>
<dbReference type="InterPro" id="IPR009959">
    <property type="entry name" value="Cyclase_SnoaL-like"/>
</dbReference>
<evidence type="ECO:0008006" key="3">
    <source>
        <dbReference type="Google" id="ProtNLM"/>
    </source>
</evidence>
<accession>A0A4Z0Z1T0</accession>
<name>A0A4Z0Z1T0_9PEZI</name>
<dbReference type="AlphaFoldDB" id="A0A4Z0Z1T0"/>
<dbReference type="Pfam" id="PF07366">
    <property type="entry name" value="SnoaL"/>
    <property type="match status" value="1"/>
</dbReference>
<comment type="caution">
    <text evidence="1">The sequence shown here is derived from an EMBL/GenBank/DDBJ whole genome shotgun (WGS) entry which is preliminary data.</text>
</comment>
<gene>
    <name evidence="1" type="ORF">E0Z10_g5199</name>
</gene>
<dbReference type="Gene3D" id="3.10.450.50">
    <property type="match status" value="2"/>
</dbReference>
<evidence type="ECO:0000313" key="2">
    <source>
        <dbReference type="Proteomes" id="UP000297716"/>
    </source>
</evidence>
<dbReference type="OrthoDB" id="2830113at2759"/>